<reference evidence="2" key="1">
    <citation type="journal article" date="2020" name="Nat. Genet.">
        <title>Genomic diversifications of five Gossypium allopolyploid species and their impact on cotton improvement.</title>
        <authorList>
            <person name="Chen Z.J."/>
            <person name="Sreedasyam A."/>
            <person name="Ando A."/>
            <person name="Song Q."/>
            <person name="De Santiago L.M."/>
            <person name="Hulse-Kemp A.M."/>
            <person name="Ding M."/>
            <person name="Ye W."/>
            <person name="Kirkbride R.C."/>
            <person name="Jenkins J."/>
            <person name="Plott C."/>
            <person name="Lovell J."/>
            <person name="Lin Y.M."/>
            <person name="Vaughn R."/>
            <person name="Liu B."/>
            <person name="Simpson S."/>
            <person name="Scheffler B.E."/>
            <person name="Wen L."/>
            <person name="Saski C.A."/>
            <person name="Grover C.E."/>
            <person name="Hu G."/>
            <person name="Conover J.L."/>
            <person name="Carlson J.W."/>
            <person name="Shu S."/>
            <person name="Boston L.B."/>
            <person name="Williams M."/>
            <person name="Peterson D.G."/>
            <person name="McGee K."/>
            <person name="Jones D.C."/>
            <person name="Wendel J.F."/>
            <person name="Stelly D.M."/>
            <person name="Grimwood J."/>
            <person name="Schmutz J."/>
        </authorList>
    </citation>
    <scope>NUCLEOTIDE SEQUENCE [LARGE SCALE GENOMIC DNA]</scope>
    <source>
        <strain evidence="2">cv. 3-79</strain>
    </source>
</reference>
<dbReference type="OrthoDB" id="1922339at2759"/>
<keyword evidence="2" id="KW-1185">Reference proteome</keyword>
<evidence type="ECO:0000313" key="2">
    <source>
        <dbReference type="Proteomes" id="UP000327439"/>
    </source>
</evidence>
<feature type="non-terminal residue" evidence="1">
    <location>
        <position position="1"/>
    </location>
</feature>
<proteinExistence type="predicted"/>
<protein>
    <submittedName>
        <fullName evidence="1">Uncharacterized protein</fullName>
    </submittedName>
</protein>
<accession>A0A5J5NBS1</accession>
<sequence>SPMPGHCDPFCEEAHLLPKLLGYFPKFLRESCLKPLGILYLPTCVGFGYKYPFVEGCSSFSWEYSMGYFNVIA</sequence>
<dbReference type="Proteomes" id="UP000327439">
    <property type="component" value="Unassembled WGS sequence"/>
</dbReference>
<dbReference type="EMBL" id="ML706491">
    <property type="protein sequence ID" value="KAB1670457.1"/>
    <property type="molecule type" value="Genomic_DNA"/>
</dbReference>
<organism evidence="1 2">
    <name type="scientific">Gossypium barbadense</name>
    <name type="common">Sea Island cotton</name>
    <name type="synonym">Hibiscus barbadensis</name>
    <dbReference type="NCBI Taxonomy" id="3634"/>
    <lineage>
        <taxon>Eukaryota</taxon>
        <taxon>Viridiplantae</taxon>
        <taxon>Streptophyta</taxon>
        <taxon>Embryophyta</taxon>
        <taxon>Tracheophyta</taxon>
        <taxon>Spermatophyta</taxon>
        <taxon>Magnoliopsida</taxon>
        <taxon>eudicotyledons</taxon>
        <taxon>Gunneridae</taxon>
        <taxon>Pentapetalae</taxon>
        <taxon>rosids</taxon>
        <taxon>malvids</taxon>
        <taxon>Malvales</taxon>
        <taxon>Malvaceae</taxon>
        <taxon>Malvoideae</taxon>
        <taxon>Gossypium</taxon>
    </lineage>
</organism>
<dbReference type="AlphaFoldDB" id="A0A5J5NBS1"/>
<name>A0A5J5NBS1_GOSBA</name>
<gene>
    <name evidence="1" type="ORF">ES319_1Z163400v1</name>
</gene>
<evidence type="ECO:0000313" key="1">
    <source>
        <dbReference type="EMBL" id="KAB1670457.1"/>
    </source>
</evidence>